<name>A0A6G1DJT7_9ORYZ</name>
<sequence>MSASRYMPPIRERHAVTISLRLMVPTQRWGLPFATALWTAALRGCVSLPLKPQPLAADAGQQPSGRLGARMM</sequence>
<keyword evidence="3" id="KW-1185">Reference proteome</keyword>
<evidence type="ECO:0000313" key="3">
    <source>
        <dbReference type="Proteomes" id="UP000479710"/>
    </source>
</evidence>
<gene>
    <name evidence="2" type="ORF">E2562_018933</name>
</gene>
<comment type="caution">
    <text evidence="2">The sequence shown here is derived from an EMBL/GenBank/DDBJ whole genome shotgun (WGS) entry which is preliminary data.</text>
</comment>
<feature type="region of interest" description="Disordered" evidence="1">
    <location>
        <begin position="53"/>
        <end position="72"/>
    </location>
</feature>
<proteinExistence type="predicted"/>
<dbReference type="EMBL" id="SPHZ02000006">
    <property type="protein sequence ID" value="KAF0912676.1"/>
    <property type="molecule type" value="Genomic_DNA"/>
</dbReference>
<reference evidence="2 3" key="1">
    <citation type="submission" date="2019-11" db="EMBL/GenBank/DDBJ databases">
        <title>Whole genome sequence of Oryza granulata.</title>
        <authorList>
            <person name="Li W."/>
        </authorList>
    </citation>
    <scope>NUCLEOTIDE SEQUENCE [LARGE SCALE GENOMIC DNA]</scope>
    <source>
        <strain evidence="3">cv. Menghai</strain>
        <tissue evidence="2">Leaf</tissue>
    </source>
</reference>
<evidence type="ECO:0000256" key="1">
    <source>
        <dbReference type="SAM" id="MobiDB-lite"/>
    </source>
</evidence>
<evidence type="ECO:0000313" key="2">
    <source>
        <dbReference type="EMBL" id="KAF0912676.1"/>
    </source>
</evidence>
<dbReference type="AlphaFoldDB" id="A0A6G1DJT7"/>
<protein>
    <submittedName>
        <fullName evidence="2">Uncharacterized protein</fullName>
    </submittedName>
</protein>
<organism evidence="2 3">
    <name type="scientific">Oryza meyeriana var. granulata</name>
    <dbReference type="NCBI Taxonomy" id="110450"/>
    <lineage>
        <taxon>Eukaryota</taxon>
        <taxon>Viridiplantae</taxon>
        <taxon>Streptophyta</taxon>
        <taxon>Embryophyta</taxon>
        <taxon>Tracheophyta</taxon>
        <taxon>Spermatophyta</taxon>
        <taxon>Magnoliopsida</taxon>
        <taxon>Liliopsida</taxon>
        <taxon>Poales</taxon>
        <taxon>Poaceae</taxon>
        <taxon>BOP clade</taxon>
        <taxon>Oryzoideae</taxon>
        <taxon>Oryzeae</taxon>
        <taxon>Oryzinae</taxon>
        <taxon>Oryza</taxon>
        <taxon>Oryza meyeriana</taxon>
    </lineage>
</organism>
<dbReference type="Proteomes" id="UP000479710">
    <property type="component" value="Unassembled WGS sequence"/>
</dbReference>
<accession>A0A6G1DJT7</accession>